<dbReference type="Gene3D" id="3.40.50.300">
    <property type="entry name" value="P-loop containing nucleotide triphosphate hydrolases"/>
    <property type="match status" value="1"/>
</dbReference>
<reference evidence="2 3" key="1">
    <citation type="submission" date="2013-08" db="EMBL/GenBank/DDBJ databases">
        <title>Intrasporangium oryzae NRRL B-24470.</title>
        <authorList>
            <person name="Liu H."/>
            <person name="Wang G."/>
        </authorList>
    </citation>
    <scope>NUCLEOTIDE SEQUENCE [LARGE SCALE GENOMIC DNA]</scope>
    <source>
        <strain evidence="2 3">NRRL B-24470</strain>
    </source>
</reference>
<organism evidence="2 3">
    <name type="scientific">Intrasporangium oryzae NRRL B-24470</name>
    <dbReference type="NCBI Taxonomy" id="1386089"/>
    <lineage>
        <taxon>Bacteria</taxon>
        <taxon>Bacillati</taxon>
        <taxon>Actinomycetota</taxon>
        <taxon>Actinomycetes</taxon>
        <taxon>Micrococcales</taxon>
        <taxon>Intrasporangiaceae</taxon>
        <taxon>Intrasporangium</taxon>
    </lineage>
</organism>
<accession>W9GBL0</accession>
<evidence type="ECO:0008006" key="4">
    <source>
        <dbReference type="Google" id="ProtNLM"/>
    </source>
</evidence>
<dbReference type="eggNOG" id="COG0488">
    <property type="taxonomic scope" value="Bacteria"/>
</dbReference>
<dbReference type="OrthoDB" id="4793383at2"/>
<dbReference type="AlphaFoldDB" id="W9GBL0"/>
<gene>
    <name evidence="2" type="ORF">N865_08990</name>
</gene>
<dbReference type="SUPFAM" id="SSF53795">
    <property type="entry name" value="PEP carboxykinase-like"/>
    <property type="match status" value="1"/>
</dbReference>
<evidence type="ECO:0000313" key="2">
    <source>
        <dbReference type="EMBL" id="EWT03576.1"/>
    </source>
</evidence>
<evidence type="ECO:0000256" key="1">
    <source>
        <dbReference type="SAM" id="MobiDB-lite"/>
    </source>
</evidence>
<sequence>MSTDVEVHVGVEPLHVEVLGVVHTIHAVDERQRTMLAREWSRCVVDDAAAADAEDVHISDGYSDQEAGYALASELTMNGILARRGSHLMLHACGLSDAEGNVLAMVARSGSGKTTAALTLSRSGLGYVTDETVAVAPSGAVLAYPKPLSVVDDEAAGGPKRQHGPDELGLPVPPEPLHLRRVVLLERGGGHEGSPRLEPLPFVDGLLALIPQTSSLSRLERPLQTACELLAGCGGVFRLVYTEISDATELLQTFLSQANGETPGPSWEPFTEDVPTDGSMAWAILDNRVRLKPHTDAVLVGNELVIMVDDVPIRVGGLGLTIWQACRDAPTLAEIGATVEELHGSHPEAGRIIDETVAGLREAGVIAWGRPSPVSELVRAL</sequence>
<comment type="caution">
    <text evidence="2">The sequence shown here is derived from an EMBL/GenBank/DDBJ whole genome shotgun (WGS) entry which is preliminary data.</text>
</comment>
<name>W9GBL0_9MICO</name>
<dbReference type="EMBL" id="AWSA01000001">
    <property type="protein sequence ID" value="EWT03576.1"/>
    <property type="molecule type" value="Genomic_DNA"/>
</dbReference>
<proteinExistence type="predicted"/>
<evidence type="ECO:0000313" key="3">
    <source>
        <dbReference type="Proteomes" id="UP000019489"/>
    </source>
</evidence>
<dbReference type="STRING" id="1386089.N865_08990"/>
<feature type="region of interest" description="Disordered" evidence="1">
    <location>
        <begin position="152"/>
        <end position="172"/>
    </location>
</feature>
<protein>
    <recommendedName>
        <fullName evidence="4">PqqD family peptide modification chaperone</fullName>
    </recommendedName>
</protein>
<dbReference type="InterPro" id="IPR027417">
    <property type="entry name" value="P-loop_NTPase"/>
</dbReference>
<dbReference type="RefSeq" id="WP_051509709.1">
    <property type="nucleotide sequence ID" value="NZ_AWSA01000001.1"/>
</dbReference>
<keyword evidence="3" id="KW-1185">Reference proteome</keyword>
<dbReference type="Proteomes" id="UP000019489">
    <property type="component" value="Unassembled WGS sequence"/>
</dbReference>